<dbReference type="EMBL" id="JAWDGP010004196">
    <property type="protein sequence ID" value="KAK3766771.1"/>
    <property type="molecule type" value="Genomic_DNA"/>
</dbReference>
<dbReference type="Proteomes" id="UP001283361">
    <property type="component" value="Unassembled WGS sequence"/>
</dbReference>
<keyword evidence="2" id="KW-1185">Reference proteome</keyword>
<evidence type="ECO:0000313" key="1">
    <source>
        <dbReference type="EMBL" id="KAK3766771.1"/>
    </source>
</evidence>
<proteinExistence type="predicted"/>
<reference evidence="1" key="1">
    <citation type="journal article" date="2023" name="G3 (Bethesda)">
        <title>A reference genome for the long-term kleptoplast-retaining sea slug Elysia crispata morphotype clarki.</title>
        <authorList>
            <person name="Eastman K.E."/>
            <person name="Pendleton A.L."/>
            <person name="Shaikh M.A."/>
            <person name="Suttiyut T."/>
            <person name="Ogas R."/>
            <person name="Tomko P."/>
            <person name="Gavelis G."/>
            <person name="Widhalm J.R."/>
            <person name="Wisecaver J.H."/>
        </authorList>
    </citation>
    <scope>NUCLEOTIDE SEQUENCE</scope>
    <source>
        <strain evidence="1">ECLA1</strain>
    </source>
</reference>
<name>A0AAE1DDQ1_9GAST</name>
<gene>
    <name evidence="1" type="ORF">RRG08_047294</name>
</gene>
<dbReference type="AlphaFoldDB" id="A0AAE1DDQ1"/>
<evidence type="ECO:0000313" key="2">
    <source>
        <dbReference type="Proteomes" id="UP001283361"/>
    </source>
</evidence>
<sequence>MHRWESECFKMALTWTVRLYKHAQRAAVTLFAQRLPSLPRLMFLSLFVLLRLSKSPAENVPLEMGSAF</sequence>
<organism evidence="1 2">
    <name type="scientific">Elysia crispata</name>
    <name type="common">lettuce slug</name>
    <dbReference type="NCBI Taxonomy" id="231223"/>
    <lineage>
        <taxon>Eukaryota</taxon>
        <taxon>Metazoa</taxon>
        <taxon>Spiralia</taxon>
        <taxon>Lophotrochozoa</taxon>
        <taxon>Mollusca</taxon>
        <taxon>Gastropoda</taxon>
        <taxon>Heterobranchia</taxon>
        <taxon>Euthyneura</taxon>
        <taxon>Panpulmonata</taxon>
        <taxon>Sacoglossa</taxon>
        <taxon>Placobranchoidea</taxon>
        <taxon>Plakobranchidae</taxon>
        <taxon>Elysia</taxon>
    </lineage>
</organism>
<accession>A0AAE1DDQ1</accession>
<protein>
    <submittedName>
        <fullName evidence="1">Uncharacterized protein</fullName>
    </submittedName>
</protein>
<comment type="caution">
    <text evidence="1">The sequence shown here is derived from an EMBL/GenBank/DDBJ whole genome shotgun (WGS) entry which is preliminary data.</text>
</comment>